<dbReference type="HOGENOM" id="CLU_108552_0_0_1"/>
<protein>
    <recommendedName>
        <fullName evidence="7">MADS-box domain-containing protein</fullName>
    </recommendedName>
</protein>
<dbReference type="PROSITE" id="PS50066">
    <property type="entry name" value="MADS_BOX_2"/>
    <property type="match status" value="1"/>
</dbReference>
<evidence type="ECO:0000256" key="2">
    <source>
        <dbReference type="ARBA" id="ARBA00023015"/>
    </source>
</evidence>
<dbReference type="VEuPathDB" id="MicrosporidiaDB:H312_00846"/>
<dbReference type="SUPFAM" id="SSF55455">
    <property type="entry name" value="SRF-like"/>
    <property type="match status" value="1"/>
</dbReference>
<keyword evidence="2" id="KW-0805">Transcription regulation</keyword>
<dbReference type="SMART" id="SM00432">
    <property type="entry name" value="MADS"/>
    <property type="match status" value="1"/>
</dbReference>
<name>A0A059F321_9MICR</name>
<keyword evidence="3" id="KW-0238">DNA-binding</keyword>
<evidence type="ECO:0000256" key="6">
    <source>
        <dbReference type="SAM" id="MobiDB-lite"/>
    </source>
</evidence>
<keyword evidence="5" id="KW-0539">Nucleus</keyword>
<proteinExistence type="predicted"/>
<keyword evidence="4" id="KW-0804">Transcription</keyword>
<dbReference type="STRING" id="1288291.A0A059F321"/>
<evidence type="ECO:0000259" key="7">
    <source>
        <dbReference type="PROSITE" id="PS50066"/>
    </source>
</evidence>
<dbReference type="InterPro" id="IPR002100">
    <property type="entry name" value="TF_MADSbox"/>
</dbReference>
<dbReference type="OrthoDB" id="2284405at2759"/>
<dbReference type="GO" id="GO:0046983">
    <property type="term" value="F:protein dimerization activity"/>
    <property type="evidence" value="ECO:0007669"/>
    <property type="project" value="InterPro"/>
</dbReference>
<feature type="compositionally biased region" description="Acidic residues" evidence="6">
    <location>
        <begin position="10"/>
        <end position="19"/>
    </location>
</feature>
<dbReference type="Gene3D" id="3.40.1810.10">
    <property type="entry name" value="Transcription factor, MADS-box"/>
    <property type="match status" value="1"/>
</dbReference>
<dbReference type="GO" id="GO:0003677">
    <property type="term" value="F:DNA binding"/>
    <property type="evidence" value="ECO:0007669"/>
    <property type="project" value="UniProtKB-KW"/>
</dbReference>
<feature type="domain" description="MADS-box" evidence="7">
    <location>
        <begin position="121"/>
        <end position="181"/>
    </location>
</feature>
<dbReference type="PANTHER" id="PTHR48019">
    <property type="entry name" value="SERUM RESPONSE FACTOR HOMOLOG"/>
    <property type="match status" value="1"/>
</dbReference>
<evidence type="ECO:0000256" key="1">
    <source>
        <dbReference type="ARBA" id="ARBA00004123"/>
    </source>
</evidence>
<dbReference type="GO" id="GO:0005634">
    <property type="term" value="C:nucleus"/>
    <property type="evidence" value="ECO:0007669"/>
    <property type="project" value="UniProtKB-SubCell"/>
</dbReference>
<dbReference type="Proteomes" id="UP000030655">
    <property type="component" value="Unassembled WGS sequence"/>
</dbReference>
<dbReference type="InterPro" id="IPR036879">
    <property type="entry name" value="TF_MADSbox_sf"/>
</dbReference>
<organism evidence="8 9">
    <name type="scientific">Anncaliia algerae PRA339</name>
    <dbReference type="NCBI Taxonomy" id="1288291"/>
    <lineage>
        <taxon>Eukaryota</taxon>
        <taxon>Fungi</taxon>
        <taxon>Fungi incertae sedis</taxon>
        <taxon>Microsporidia</taxon>
        <taxon>Tubulinosematoidea</taxon>
        <taxon>Tubulinosematidae</taxon>
        <taxon>Anncaliia</taxon>
    </lineage>
</organism>
<dbReference type="FunFam" id="3.40.1810.10:FF:000002">
    <property type="entry name" value="Serum response factor b"/>
    <property type="match status" value="1"/>
</dbReference>
<evidence type="ECO:0000313" key="8">
    <source>
        <dbReference type="EMBL" id="KCZ81668.1"/>
    </source>
</evidence>
<reference evidence="9" key="1">
    <citation type="submission" date="2013-02" db="EMBL/GenBank/DDBJ databases">
        <authorList>
            <consortium name="The Broad Institute Genome Sequencing Platform"/>
            <person name="Cuomo C."/>
            <person name="Becnel J."/>
            <person name="Sanscrainte N."/>
            <person name="Walker B."/>
            <person name="Young S.K."/>
            <person name="Zeng Q."/>
            <person name="Gargeya S."/>
            <person name="Fitzgerald M."/>
            <person name="Haas B."/>
            <person name="Abouelleil A."/>
            <person name="Alvarado L."/>
            <person name="Arachchi H.M."/>
            <person name="Berlin A.M."/>
            <person name="Chapman S.B."/>
            <person name="Dewar J."/>
            <person name="Goldberg J."/>
            <person name="Griggs A."/>
            <person name="Gujja S."/>
            <person name="Hansen M."/>
            <person name="Howarth C."/>
            <person name="Imamovic A."/>
            <person name="Larimer J."/>
            <person name="McCowan C."/>
            <person name="Murphy C."/>
            <person name="Neiman D."/>
            <person name="Pearson M."/>
            <person name="Priest M."/>
            <person name="Roberts A."/>
            <person name="Saif S."/>
            <person name="Shea T."/>
            <person name="Sisk P."/>
            <person name="Sykes S."/>
            <person name="Wortman J."/>
            <person name="Nusbaum C."/>
            <person name="Birren B."/>
        </authorList>
    </citation>
    <scope>NUCLEOTIDE SEQUENCE [LARGE SCALE GENOMIC DNA]</scope>
    <source>
        <strain evidence="9">PRA339</strain>
    </source>
</reference>
<reference evidence="8 9" key="2">
    <citation type="submission" date="2014-03" db="EMBL/GenBank/DDBJ databases">
        <title>The Genome Sequence of Anncaliia algerae insect isolate PRA339.</title>
        <authorList>
            <consortium name="The Broad Institute Genome Sequencing Platform"/>
            <consortium name="The Broad Institute Genome Sequencing Center for Infectious Disease"/>
            <person name="Cuomo C."/>
            <person name="Becnel J."/>
            <person name="Sanscrainte N."/>
            <person name="Walker B."/>
            <person name="Young S.K."/>
            <person name="Zeng Q."/>
            <person name="Gargeya S."/>
            <person name="Fitzgerald M."/>
            <person name="Haas B."/>
            <person name="Abouelleil A."/>
            <person name="Alvarado L."/>
            <person name="Arachchi H.M."/>
            <person name="Berlin A.M."/>
            <person name="Chapman S.B."/>
            <person name="Dewar J."/>
            <person name="Goldberg J."/>
            <person name="Griggs A."/>
            <person name="Gujja S."/>
            <person name="Hansen M."/>
            <person name="Howarth C."/>
            <person name="Imamovic A."/>
            <person name="Larimer J."/>
            <person name="McCowan C."/>
            <person name="Murphy C."/>
            <person name="Neiman D."/>
            <person name="Pearson M."/>
            <person name="Priest M."/>
            <person name="Roberts A."/>
            <person name="Saif S."/>
            <person name="Shea T."/>
            <person name="Sisk P."/>
            <person name="Sykes S."/>
            <person name="Wortman J."/>
            <person name="Nusbaum C."/>
            <person name="Birren B."/>
        </authorList>
    </citation>
    <scope>NUCLEOTIDE SEQUENCE [LARGE SCALE GENOMIC DNA]</scope>
    <source>
        <strain evidence="8 9">PRA339</strain>
    </source>
</reference>
<dbReference type="Pfam" id="PF00319">
    <property type="entry name" value="SRF-TF"/>
    <property type="match status" value="1"/>
</dbReference>
<accession>A0A059F321</accession>
<keyword evidence="9" id="KW-1185">Reference proteome</keyword>
<evidence type="ECO:0000313" key="9">
    <source>
        <dbReference type="Proteomes" id="UP000030655"/>
    </source>
</evidence>
<comment type="subcellular location">
    <subcellularLocation>
        <location evidence="1">Nucleus</location>
    </subcellularLocation>
</comment>
<dbReference type="GO" id="GO:0045944">
    <property type="term" value="P:positive regulation of transcription by RNA polymerase II"/>
    <property type="evidence" value="ECO:0007669"/>
    <property type="project" value="UniProtKB-ARBA"/>
</dbReference>
<dbReference type="InterPro" id="IPR050142">
    <property type="entry name" value="MADS-box/MEF2_TF"/>
</dbReference>
<evidence type="ECO:0000256" key="4">
    <source>
        <dbReference type="ARBA" id="ARBA00023163"/>
    </source>
</evidence>
<dbReference type="EMBL" id="KK365138">
    <property type="protein sequence ID" value="KCZ81668.1"/>
    <property type="molecule type" value="Genomic_DNA"/>
</dbReference>
<feature type="region of interest" description="Disordered" evidence="6">
    <location>
        <begin position="1"/>
        <end position="25"/>
    </location>
</feature>
<dbReference type="PRINTS" id="PR00404">
    <property type="entry name" value="MADSDOMAIN"/>
</dbReference>
<gene>
    <name evidence="8" type="ORF">H312_00846</name>
</gene>
<sequence length="222" mass="25915">MVKKRRNETEQESNMEMNDELNGIRDIPDKIKSDLERDQTDTQTYSNYGNYYTPSTYGNEQYFDQQYPSMYTNTYSYESRYNVPNTTSVPNPSEYIFNNYHPNYYQQDADAMYFEDSTNKDGRGPVSLKFIEGKTRRGVTFSKRKKGLMKKAYELSVLTGSEVLVLVASEGGNVYSFATDRFKKIIDEHQQLIKECLQDSPFIGDDKENTINDDYNEEENDD</sequence>
<evidence type="ECO:0000256" key="5">
    <source>
        <dbReference type="ARBA" id="ARBA00023242"/>
    </source>
</evidence>
<dbReference type="AlphaFoldDB" id="A0A059F321"/>
<evidence type="ECO:0000256" key="3">
    <source>
        <dbReference type="ARBA" id="ARBA00023125"/>
    </source>
</evidence>